<keyword evidence="1" id="KW-1133">Transmembrane helix</keyword>
<sequence length="208" mass="23749">MDIPNVIIYADEPKISSQEINGIYQGVFKEKIALIADQNFTIPALSLSYFDKDSKTVKAISSNPIDIEVVGAKKTDISNKSTIEVSPSQIIHSPSKVKQKIVIEKEDAYLKYLFLVIGFILGIGLMLLLNIFNKKNKKRESNIVKMIRKTKSDKELFNLLLPYSKEDRVISNALNHLEENLYKGASHKIDKEELMEFFEDREQRLQGL</sequence>
<evidence type="ECO:0000256" key="1">
    <source>
        <dbReference type="SAM" id="Phobius"/>
    </source>
</evidence>
<accession>A0A1W1CGG5</accession>
<organism evidence="2">
    <name type="scientific">hydrothermal vent metagenome</name>
    <dbReference type="NCBI Taxonomy" id="652676"/>
    <lineage>
        <taxon>unclassified sequences</taxon>
        <taxon>metagenomes</taxon>
        <taxon>ecological metagenomes</taxon>
    </lineage>
</organism>
<proteinExistence type="predicted"/>
<protein>
    <submittedName>
        <fullName evidence="2">BatD</fullName>
    </submittedName>
</protein>
<gene>
    <name evidence="2" type="ORF">MNB_SV-14-1145</name>
</gene>
<evidence type="ECO:0000313" key="2">
    <source>
        <dbReference type="EMBL" id="SFV64791.1"/>
    </source>
</evidence>
<feature type="transmembrane region" description="Helical" evidence="1">
    <location>
        <begin position="109"/>
        <end position="132"/>
    </location>
</feature>
<keyword evidence="1" id="KW-0472">Membrane</keyword>
<name>A0A1W1CGG5_9ZZZZ</name>
<reference evidence="2" key="1">
    <citation type="submission" date="2016-10" db="EMBL/GenBank/DDBJ databases">
        <authorList>
            <person name="de Groot N.N."/>
        </authorList>
    </citation>
    <scope>NUCLEOTIDE SEQUENCE</scope>
</reference>
<dbReference type="EMBL" id="FPHN01000174">
    <property type="protein sequence ID" value="SFV64791.1"/>
    <property type="molecule type" value="Genomic_DNA"/>
</dbReference>
<dbReference type="AlphaFoldDB" id="A0A1W1CGG5"/>
<keyword evidence="1" id="KW-0812">Transmembrane</keyword>